<comment type="caution">
    <text evidence="1">The sequence shown here is derived from an EMBL/GenBank/DDBJ whole genome shotgun (WGS) entry which is preliminary data.</text>
</comment>
<accession>A0A081PVM1</accession>
<name>A0A081PVM1_STRMT</name>
<gene>
    <name evidence="1" type="ORF">SK629_1374</name>
</gene>
<proteinExistence type="predicted"/>
<reference evidence="1" key="1">
    <citation type="submission" date="2014-05" db="EMBL/GenBank/DDBJ databases">
        <authorList>
            <person name="Daugherty S.C."/>
            <person name="Tallon L.J."/>
            <person name="Sadzewicz L."/>
            <person name="Kilian M."/>
            <person name="Tettelin H."/>
        </authorList>
    </citation>
    <scope>NUCLEOTIDE SEQUENCE [LARGE SCALE GENOMIC DNA]</scope>
    <source>
        <strain evidence="1">SK629</strain>
    </source>
</reference>
<dbReference type="Proteomes" id="UP000028090">
    <property type="component" value="Unassembled WGS sequence"/>
</dbReference>
<evidence type="ECO:0000313" key="1">
    <source>
        <dbReference type="EMBL" id="KEQ34744.1"/>
    </source>
</evidence>
<sequence>MSTWLPTLFDYDLDIKLTSLGPLTPLGFLQFPYSCLFQD</sequence>
<organism evidence="1">
    <name type="scientific">Streptococcus mitis</name>
    <dbReference type="NCBI Taxonomy" id="28037"/>
    <lineage>
        <taxon>Bacteria</taxon>
        <taxon>Bacillati</taxon>
        <taxon>Bacillota</taxon>
        <taxon>Bacilli</taxon>
        <taxon>Lactobacillales</taxon>
        <taxon>Streptococcaceae</taxon>
        <taxon>Streptococcus</taxon>
        <taxon>Streptococcus mitis group</taxon>
    </lineage>
</organism>
<protein>
    <submittedName>
        <fullName evidence="1">Uncharacterized protein</fullName>
    </submittedName>
</protein>
<dbReference type="AlphaFoldDB" id="A0A081PVM1"/>
<dbReference type="EMBL" id="JPFU01000013">
    <property type="protein sequence ID" value="KEQ34744.1"/>
    <property type="molecule type" value="Genomic_DNA"/>
</dbReference>